<accession>A0A6C0KLF3</accession>
<feature type="region of interest" description="Disordered" evidence="1">
    <location>
        <begin position="191"/>
        <end position="220"/>
    </location>
</feature>
<feature type="compositionally biased region" description="Polar residues" evidence="1">
    <location>
        <begin position="1"/>
        <end position="17"/>
    </location>
</feature>
<protein>
    <submittedName>
        <fullName evidence="2">Uncharacterized protein</fullName>
    </submittedName>
</protein>
<evidence type="ECO:0000313" key="2">
    <source>
        <dbReference type="EMBL" id="QHU18001.1"/>
    </source>
</evidence>
<proteinExistence type="predicted"/>
<dbReference type="AlphaFoldDB" id="A0A6C0KLF3"/>
<name>A0A6C0KLF3_9ZZZZ</name>
<organism evidence="2">
    <name type="scientific">viral metagenome</name>
    <dbReference type="NCBI Taxonomy" id="1070528"/>
    <lineage>
        <taxon>unclassified sequences</taxon>
        <taxon>metagenomes</taxon>
        <taxon>organismal metagenomes</taxon>
    </lineage>
</organism>
<reference evidence="2" key="1">
    <citation type="journal article" date="2020" name="Nature">
        <title>Giant virus diversity and host interactions through global metagenomics.</title>
        <authorList>
            <person name="Schulz F."/>
            <person name="Roux S."/>
            <person name="Paez-Espino D."/>
            <person name="Jungbluth S."/>
            <person name="Walsh D.A."/>
            <person name="Denef V.J."/>
            <person name="McMahon K.D."/>
            <person name="Konstantinidis K.T."/>
            <person name="Eloe-Fadrosh E.A."/>
            <person name="Kyrpides N.C."/>
            <person name="Woyke T."/>
        </authorList>
    </citation>
    <scope>NUCLEOTIDE SEQUENCE</scope>
    <source>
        <strain evidence="2">GVMAG-S-3300012919-55</strain>
    </source>
</reference>
<evidence type="ECO:0000256" key="1">
    <source>
        <dbReference type="SAM" id="MobiDB-lite"/>
    </source>
</evidence>
<feature type="region of interest" description="Disordered" evidence="1">
    <location>
        <begin position="1"/>
        <end position="27"/>
    </location>
</feature>
<sequence>MQQNSSYVVPSYPQLNQPQPPNEKMTPNKNNLGIVTPKHLLFFSNLCQHSKSLLNEMNTKGMIQKVNLICIDNRIVKNNTTFIVLPNQQEMPLPPMINSVPTLCILPNHEILKGRKIIHYFEPVSKTLQDERSKMNKEPNPFSMNGDTTGSFGVSSDQFSFWDTNAEELSASGNGGTKQMYNYASVYGQEQEQIYTPPEQTTTNQPMSIEKLQQQRQNEI</sequence>
<dbReference type="EMBL" id="MN740921">
    <property type="protein sequence ID" value="QHU18001.1"/>
    <property type="molecule type" value="Genomic_DNA"/>
</dbReference>